<gene>
    <name evidence="2" type="ORF">AB1Y20_015610</name>
</gene>
<keyword evidence="3" id="KW-1185">Reference proteome</keyword>
<evidence type="ECO:0000256" key="1">
    <source>
        <dbReference type="SAM" id="MobiDB-lite"/>
    </source>
</evidence>
<dbReference type="Proteomes" id="UP001515480">
    <property type="component" value="Unassembled WGS sequence"/>
</dbReference>
<evidence type="ECO:0000313" key="3">
    <source>
        <dbReference type="Proteomes" id="UP001515480"/>
    </source>
</evidence>
<dbReference type="EMBL" id="JBGBPQ010000003">
    <property type="protein sequence ID" value="KAL1526919.1"/>
    <property type="molecule type" value="Genomic_DNA"/>
</dbReference>
<feature type="region of interest" description="Disordered" evidence="1">
    <location>
        <begin position="16"/>
        <end position="37"/>
    </location>
</feature>
<protein>
    <submittedName>
        <fullName evidence="2">Uncharacterized protein</fullName>
    </submittedName>
</protein>
<evidence type="ECO:0000313" key="2">
    <source>
        <dbReference type="EMBL" id="KAL1526919.1"/>
    </source>
</evidence>
<sequence length="224" mass="24728">MCVVLESIRRISVNSDQGRGRQGKASSRHLLETEDTREIDKGRNNKLESVRGICIRVDVGAMTVQLLVRRQAILKSVGDGLSVQEHSIVVVVIRLRIRRDDSSGAIDFNVPLWRRVERVEEAMEAAKVAVGDGSKARELDVAGSEVGLAGSEVNYVVLATMEAEIEDGMWWRQRSCSRLKREVKENLGGGDCGAKEVAMAKGRMAGRLEVKKERQTGCRGKPET</sequence>
<reference evidence="2 3" key="1">
    <citation type="journal article" date="2024" name="Science">
        <title>Giant polyketide synthase enzymes in the biosynthesis of giant marine polyether toxins.</title>
        <authorList>
            <person name="Fallon T.R."/>
            <person name="Shende V.V."/>
            <person name="Wierzbicki I.H."/>
            <person name="Pendleton A.L."/>
            <person name="Watervoot N.F."/>
            <person name="Auber R.P."/>
            <person name="Gonzalez D.J."/>
            <person name="Wisecaver J.H."/>
            <person name="Moore B.S."/>
        </authorList>
    </citation>
    <scope>NUCLEOTIDE SEQUENCE [LARGE SCALE GENOMIC DNA]</scope>
    <source>
        <strain evidence="2 3">12B1</strain>
    </source>
</reference>
<comment type="caution">
    <text evidence="2">The sequence shown here is derived from an EMBL/GenBank/DDBJ whole genome shotgun (WGS) entry which is preliminary data.</text>
</comment>
<proteinExistence type="predicted"/>
<name>A0AB34JX96_PRYPA</name>
<dbReference type="AlphaFoldDB" id="A0AB34JX96"/>
<accession>A0AB34JX96</accession>
<organism evidence="2 3">
    <name type="scientific">Prymnesium parvum</name>
    <name type="common">Toxic golden alga</name>
    <dbReference type="NCBI Taxonomy" id="97485"/>
    <lineage>
        <taxon>Eukaryota</taxon>
        <taxon>Haptista</taxon>
        <taxon>Haptophyta</taxon>
        <taxon>Prymnesiophyceae</taxon>
        <taxon>Prymnesiales</taxon>
        <taxon>Prymnesiaceae</taxon>
        <taxon>Prymnesium</taxon>
    </lineage>
</organism>